<feature type="compositionally biased region" description="Low complexity" evidence="5">
    <location>
        <begin position="177"/>
        <end position="195"/>
    </location>
</feature>
<dbReference type="CDD" id="cd12425">
    <property type="entry name" value="RRM4_PTBP1_like"/>
    <property type="match status" value="1"/>
</dbReference>
<dbReference type="AlphaFoldDB" id="A0A3S4RHY1"/>
<dbReference type="Pfam" id="PF13893">
    <property type="entry name" value="RRM_5"/>
    <property type="match status" value="1"/>
</dbReference>
<dbReference type="Gene3D" id="3.30.70.330">
    <property type="match status" value="4"/>
</dbReference>
<dbReference type="Pfam" id="PF11835">
    <property type="entry name" value="RRM_8"/>
    <property type="match status" value="1"/>
</dbReference>
<feature type="compositionally biased region" description="Basic and acidic residues" evidence="5">
    <location>
        <begin position="19"/>
        <end position="28"/>
    </location>
</feature>
<gene>
    <name evidence="7" type="ORF">B4U79_07191</name>
</gene>
<evidence type="ECO:0000313" key="8">
    <source>
        <dbReference type="Proteomes" id="UP000285301"/>
    </source>
</evidence>
<feature type="domain" description="RRM" evidence="6">
    <location>
        <begin position="403"/>
        <end position="477"/>
    </location>
</feature>
<feature type="compositionally biased region" description="Polar residues" evidence="5">
    <location>
        <begin position="1"/>
        <end position="12"/>
    </location>
</feature>
<dbReference type="OrthoDB" id="296632at2759"/>
<dbReference type="SMART" id="SM00360">
    <property type="entry name" value="RRM"/>
    <property type="match status" value="4"/>
</dbReference>
<dbReference type="InterPro" id="IPR021790">
    <property type="entry name" value="PTBP1-like_RRM2"/>
</dbReference>
<name>A0A3S4RHY1_9ACAR</name>
<feature type="domain" description="RRM" evidence="6">
    <location>
        <begin position="520"/>
        <end position="596"/>
    </location>
</feature>
<evidence type="ECO:0000259" key="6">
    <source>
        <dbReference type="PROSITE" id="PS50102"/>
    </source>
</evidence>
<feature type="compositionally biased region" description="Polar residues" evidence="5">
    <location>
        <begin position="150"/>
        <end position="176"/>
    </location>
</feature>
<sequence>MTSTPTNGSLSPSLLDDDNEHKKQKLDARITPPAINGTQQATTASINNINNNNHSLQQQQVPSTPSRVVHIRNIPLEATENDIIAIGHAFGKVTNVLLLKGKNQAFLEFSDVVFAQTMVSYWQTACNPPTIKGRNVFVQFSNHKELKTNDYQTASTSPSPDQQHNSNNNNDTELVFTNNGNSGSVNSSSSSSSNTSPVLRVIIDHMIYPVTLETLYSIFSRYGKITKIVTFTKSGTFQALIQFESSLQATTAKLSLDGHQMYPTGNLLKIEYSKLQQLNVKYNNDKSRDFTNPLLPPGNTSNAAATAAAATNAGANALSALTFNSFNHHDSLASLDPLGLAGKKMTVIFFRLFNIYLMIIAFQQQPFGLTTSFASLRAALSSSSHHSSPSSQSLLSSALGYGSVLLVSNLNEEMATPDALFTLFGVYGDVIRVKILFNKKDNALVQMLDPQQAQLAMNYLDKQKVFGKVIKISPSKHQLVQLPKEGQPDSGLTKDYTNSALHRFKKPGSKNYLNIYPPSSTLHLSNIPPSVDEEQIKEAFRSVAGVNVLNFKFFPKDRKMALIQLNSIEDAITALIKMHNYQLSESNHLRVSFSKSSI</sequence>
<keyword evidence="8" id="KW-1185">Reference proteome</keyword>
<keyword evidence="1" id="KW-0597">Phosphoprotein</keyword>
<evidence type="ECO:0000256" key="5">
    <source>
        <dbReference type="SAM" id="MobiDB-lite"/>
    </source>
</evidence>
<feature type="domain" description="RRM" evidence="6">
    <location>
        <begin position="67"/>
        <end position="143"/>
    </location>
</feature>
<dbReference type="GO" id="GO:0005634">
    <property type="term" value="C:nucleus"/>
    <property type="evidence" value="ECO:0007669"/>
    <property type="project" value="InterPro"/>
</dbReference>
<dbReference type="CDD" id="cd12421">
    <property type="entry name" value="RRM1_PTBP1_hnRNPL_like"/>
    <property type="match status" value="1"/>
</dbReference>
<dbReference type="FunFam" id="3.30.70.330:FF:000341">
    <property type="entry name" value="Hephaestus, isoform C"/>
    <property type="match status" value="1"/>
</dbReference>
<evidence type="ECO:0000256" key="3">
    <source>
        <dbReference type="ARBA" id="ARBA00022884"/>
    </source>
</evidence>
<dbReference type="SUPFAM" id="SSF54928">
    <property type="entry name" value="RNA-binding domain, RBD"/>
    <property type="match status" value="3"/>
</dbReference>
<dbReference type="InterPro" id="IPR006536">
    <property type="entry name" value="HnRNP-L/PTB"/>
</dbReference>
<proteinExistence type="predicted"/>
<dbReference type="InterPro" id="IPR012677">
    <property type="entry name" value="Nucleotide-bd_a/b_plait_sf"/>
</dbReference>
<reference evidence="7 8" key="1">
    <citation type="journal article" date="2018" name="Gigascience">
        <title>Genomes of trombidid mites reveal novel predicted allergens and laterally-transferred genes associated with secondary metabolism.</title>
        <authorList>
            <person name="Dong X."/>
            <person name="Chaisiri K."/>
            <person name="Xia D."/>
            <person name="Armstrong S.D."/>
            <person name="Fang Y."/>
            <person name="Donnelly M.J."/>
            <person name="Kadowaki T."/>
            <person name="McGarry J.W."/>
            <person name="Darby A.C."/>
            <person name="Makepeace B.L."/>
        </authorList>
    </citation>
    <scope>NUCLEOTIDE SEQUENCE [LARGE SCALE GENOMIC DNA]</scope>
    <source>
        <strain evidence="7">UoL-WK</strain>
    </source>
</reference>
<keyword evidence="3 4" id="KW-0694">RNA-binding</keyword>
<dbReference type="EMBL" id="NCKU01000233">
    <property type="protein sequence ID" value="RWS16415.1"/>
    <property type="molecule type" value="Genomic_DNA"/>
</dbReference>
<dbReference type="InterPro" id="IPR035979">
    <property type="entry name" value="RBD_domain_sf"/>
</dbReference>
<comment type="caution">
    <text evidence="7">The sequence shown here is derived from an EMBL/GenBank/DDBJ whole genome shotgun (WGS) entry which is preliminary data.</text>
</comment>
<organism evidence="7 8">
    <name type="scientific">Dinothrombium tinctorium</name>
    <dbReference type="NCBI Taxonomy" id="1965070"/>
    <lineage>
        <taxon>Eukaryota</taxon>
        <taxon>Metazoa</taxon>
        <taxon>Ecdysozoa</taxon>
        <taxon>Arthropoda</taxon>
        <taxon>Chelicerata</taxon>
        <taxon>Arachnida</taxon>
        <taxon>Acari</taxon>
        <taxon>Acariformes</taxon>
        <taxon>Trombidiformes</taxon>
        <taxon>Prostigmata</taxon>
        <taxon>Anystina</taxon>
        <taxon>Parasitengona</taxon>
        <taxon>Trombidioidea</taxon>
        <taxon>Trombidiidae</taxon>
        <taxon>Dinothrombium</taxon>
    </lineage>
</organism>
<evidence type="ECO:0000313" key="7">
    <source>
        <dbReference type="EMBL" id="RWS16415.1"/>
    </source>
</evidence>
<protein>
    <submittedName>
        <fullName evidence="7">Polypyrimidine tract-binding protein 1-like protein</fullName>
    </submittedName>
</protein>
<dbReference type="NCBIfam" id="TIGR01649">
    <property type="entry name" value="hnRNP-L_PTB"/>
    <property type="match status" value="1"/>
</dbReference>
<feature type="domain" description="RRM" evidence="6">
    <location>
        <begin position="199"/>
        <end position="275"/>
    </location>
</feature>
<dbReference type="PANTHER" id="PTHR15592">
    <property type="entry name" value="MATRIN 3/NUCLEAR PROTEIN 220-RELATED"/>
    <property type="match status" value="1"/>
</dbReference>
<feature type="region of interest" description="Disordered" evidence="5">
    <location>
        <begin position="150"/>
        <end position="195"/>
    </location>
</feature>
<evidence type="ECO:0000256" key="4">
    <source>
        <dbReference type="PROSITE-ProRule" id="PRU00176"/>
    </source>
</evidence>
<dbReference type="Pfam" id="PF22976">
    <property type="entry name" value="RRM_10"/>
    <property type="match status" value="1"/>
</dbReference>
<dbReference type="CDD" id="cd12423">
    <property type="entry name" value="RRM3_PTBP1_like"/>
    <property type="match status" value="1"/>
</dbReference>
<keyword evidence="2" id="KW-0677">Repeat</keyword>
<feature type="region of interest" description="Disordered" evidence="5">
    <location>
        <begin position="1"/>
        <end position="35"/>
    </location>
</feature>
<dbReference type="GO" id="GO:0006397">
    <property type="term" value="P:mRNA processing"/>
    <property type="evidence" value="ECO:0007669"/>
    <property type="project" value="InterPro"/>
</dbReference>
<dbReference type="InterPro" id="IPR055204">
    <property type="entry name" value="HNRNPL_RRM"/>
</dbReference>
<dbReference type="InterPro" id="IPR000504">
    <property type="entry name" value="RRM_dom"/>
</dbReference>
<dbReference type="PROSITE" id="PS50102">
    <property type="entry name" value="RRM"/>
    <property type="match status" value="4"/>
</dbReference>
<evidence type="ECO:0000256" key="1">
    <source>
        <dbReference type="ARBA" id="ARBA00022553"/>
    </source>
</evidence>
<dbReference type="Proteomes" id="UP000285301">
    <property type="component" value="Unassembled WGS sequence"/>
</dbReference>
<dbReference type="STRING" id="1965070.A0A3S4RHY1"/>
<dbReference type="GO" id="GO:0003723">
    <property type="term" value="F:RNA binding"/>
    <property type="evidence" value="ECO:0007669"/>
    <property type="project" value="UniProtKB-UniRule"/>
</dbReference>
<accession>A0A3S4RHY1</accession>
<evidence type="ECO:0000256" key="2">
    <source>
        <dbReference type="ARBA" id="ARBA00022737"/>
    </source>
</evidence>